<reference evidence="1 2" key="1">
    <citation type="submission" date="2021-10" db="EMBL/GenBank/DDBJ databases">
        <authorList>
            <person name="Koch H."/>
        </authorList>
    </citation>
    <scope>NUCLEOTIDE SEQUENCE [LARGE SCALE GENOMIC DNA]</scope>
    <source>
        <strain evidence="1">6680</strain>
    </source>
</reference>
<organism evidence="1 2">
    <name type="scientific">Candidatus Nitrotoga arctica</name>
    <dbReference type="NCBI Taxonomy" id="453162"/>
    <lineage>
        <taxon>Bacteria</taxon>
        <taxon>Pseudomonadati</taxon>
        <taxon>Pseudomonadota</taxon>
        <taxon>Betaproteobacteria</taxon>
        <taxon>Nitrosomonadales</taxon>
        <taxon>Gallionellaceae</taxon>
        <taxon>Candidatus Nitrotoga</taxon>
    </lineage>
</organism>
<keyword evidence="2" id="KW-1185">Reference proteome</keyword>
<dbReference type="EMBL" id="OU912926">
    <property type="protein sequence ID" value="CAG9931412.1"/>
    <property type="molecule type" value="Genomic_DNA"/>
</dbReference>
<name>A0ABN8AIM2_9PROT</name>
<evidence type="ECO:0000313" key="1">
    <source>
        <dbReference type="EMBL" id="CAG9931412.1"/>
    </source>
</evidence>
<proteinExistence type="predicted"/>
<sequence>MLPNEVAAPKVPACLRSLRKARRCNAAAVNTKVGFTMLISVIVIQSVNAHCRCRV</sequence>
<dbReference type="Proteomes" id="UP000839052">
    <property type="component" value="Chromosome"/>
</dbReference>
<protein>
    <submittedName>
        <fullName evidence="1">Uncharacterized protein</fullName>
    </submittedName>
</protein>
<accession>A0ABN8AIM2</accession>
<gene>
    <name evidence="1" type="ORF">NTG6680_0159</name>
</gene>
<evidence type="ECO:0000313" key="2">
    <source>
        <dbReference type="Proteomes" id="UP000839052"/>
    </source>
</evidence>